<organism evidence="1 2">
    <name type="scientific">Araneus ventricosus</name>
    <name type="common">Orbweaver spider</name>
    <name type="synonym">Epeira ventricosa</name>
    <dbReference type="NCBI Taxonomy" id="182803"/>
    <lineage>
        <taxon>Eukaryota</taxon>
        <taxon>Metazoa</taxon>
        <taxon>Ecdysozoa</taxon>
        <taxon>Arthropoda</taxon>
        <taxon>Chelicerata</taxon>
        <taxon>Arachnida</taxon>
        <taxon>Araneae</taxon>
        <taxon>Araneomorphae</taxon>
        <taxon>Entelegynae</taxon>
        <taxon>Araneoidea</taxon>
        <taxon>Araneidae</taxon>
        <taxon>Araneus</taxon>
    </lineage>
</organism>
<dbReference type="AlphaFoldDB" id="A0A4Y2HX83"/>
<evidence type="ECO:0000313" key="1">
    <source>
        <dbReference type="EMBL" id="GBM69990.1"/>
    </source>
</evidence>
<keyword evidence="2" id="KW-1185">Reference proteome</keyword>
<proteinExistence type="predicted"/>
<name>A0A4Y2HX83_ARAVE</name>
<protein>
    <submittedName>
        <fullName evidence="1">Uncharacterized protein</fullName>
    </submittedName>
</protein>
<sequence>MKSIPVESIAISGYDVGDCQRSWTKDARARVLYRDRFGKPLQKEFQKKSMVSDGWDLDAFALSVCSILFSVHLKRFIIFCHTTTYILFRKRNCYLSFQAHSGQNAKR</sequence>
<reference evidence="1 2" key="1">
    <citation type="journal article" date="2019" name="Sci. Rep.">
        <title>Orb-weaving spider Araneus ventricosus genome elucidates the spidroin gene catalogue.</title>
        <authorList>
            <person name="Kono N."/>
            <person name="Nakamura H."/>
            <person name="Ohtoshi R."/>
            <person name="Moran D.A.P."/>
            <person name="Shinohara A."/>
            <person name="Yoshida Y."/>
            <person name="Fujiwara M."/>
            <person name="Mori M."/>
            <person name="Tomita M."/>
            <person name="Arakawa K."/>
        </authorList>
    </citation>
    <scope>NUCLEOTIDE SEQUENCE [LARGE SCALE GENOMIC DNA]</scope>
</reference>
<dbReference type="Proteomes" id="UP000499080">
    <property type="component" value="Unassembled WGS sequence"/>
</dbReference>
<evidence type="ECO:0000313" key="2">
    <source>
        <dbReference type="Proteomes" id="UP000499080"/>
    </source>
</evidence>
<comment type="caution">
    <text evidence="1">The sequence shown here is derived from an EMBL/GenBank/DDBJ whole genome shotgun (WGS) entry which is preliminary data.</text>
</comment>
<gene>
    <name evidence="1" type="ORF">AVEN_225395_1</name>
</gene>
<accession>A0A4Y2HX83</accession>
<dbReference type="EMBL" id="BGPR01002223">
    <property type="protein sequence ID" value="GBM69990.1"/>
    <property type="molecule type" value="Genomic_DNA"/>
</dbReference>